<name>A0A0S0N7E3_9CAUD</name>
<evidence type="ECO:0000313" key="3">
    <source>
        <dbReference type="Proteomes" id="UP000006182"/>
    </source>
</evidence>
<evidence type="ECO:0000313" key="2">
    <source>
        <dbReference type="EMBL" id="ALH23825.1"/>
    </source>
</evidence>
<keyword evidence="3" id="KW-1185">Reference proteome</keyword>
<dbReference type="RefSeq" id="YP_009603555.1">
    <property type="nucleotide sequence ID" value="NC_041953.1"/>
</dbReference>
<dbReference type="Pfam" id="PF03592">
    <property type="entry name" value="Terminase_2"/>
    <property type="match status" value="1"/>
</dbReference>
<dbReference type="Proteomes" id="UP000006182">
    <property type="component" value="Segment"/>
</dbReference>
<feature type="region of interest" description="Disordered" evidence="1">
    <location>
        <begin position="1"/>
        <end position="21"/>
    </location>
</feature>
<reference evidence="2 3" key="1">
    <citation type="journal article" date="2012" name="Appl. Environ. Microbiol.">
        <title>High Diversity and Novel Species of Pseudomonas aeruginosa Bacteriophages.</title>
        <authorList>
            <person name="Sepulveda-Robles O."/>
            <person name="Kameyama L."/>
            <person name="Guarneros G."/>
        </authorList>
    </citation>
    <scope>NUCLEOTIDE SEQUENCE [LARGE SCALE GENOMIC DNA]</scope>
</reference>
<dbReference type="EMBL" id="JQ067084">
    <property type="protein sequence ID" value="ALH23825.1"/>
    <property type="molecule type" value="Genomic_DNA"/>
</dbReference>
<sequence length="148" mass="16535">MAENTSGLYLDPRLMEPEPSGQEKALRDLFVQEYIKDFDPFQACLRVGFQAAFAVEYAKKFMGEAYVQRRITELQRATPENEDAQAKEDRALILSVLRQAAQNGPYASRVQAAAKLASIYGLDRPDGGEEGEQALIDAFREFATRAPV</sequence>
<dbReference type="GO" id="GO:0051276">
    <property type="term" value="P:chromosome organization"/>
    <property type="evidence" value="ECO:0007669"/>
    <property type="project" value="InterPro"/>
</dbReference>
<dbReference type="KEGG" id="vg:40079437"/>
<evidence type="ECO:0000256" key="1">
    <source>
        <dbReference type="SAM" id="MobiDB-lite"/>
    </source>
</evidence>
<gene>
    <name evidence="2" type="primary">terS</name>
    <name evidence="2" type="ORF">PaMx25_05</name>
</gene>
<dbReference type="GeneID" id="40079437"/>
<proteinExistence type="predicted"/>
<dbReference type="OrthoDB" id="10050at10239"/>
<dbReference type="InterPro" id="IPR005335">
    <property type="entry name" value="Terminase_ssu"/>
</dbReference>
<protein>
    <submittedName>
        <fullName evidence="2">Terminase small subunit</fullName>
    </submittedName>
</protein>
<accession>A0A0S0N7E3</accession>
<organism evidence="2 3">
    <name type="scientific">Pseudomonas phage PaMx25</name>
    <dbReference type="NCBI Taxonomy" id="1175654"/>
    <lineage>
        <taxon>Viruses</taxon>
        <taxon>Duplodnaviria</taxon>
        <taxon>Heunggongvirae</taxon>
        <taxon>Uroviricota</taxon>
        <taxon>Caudoviricetes</taxon>
        <taxon>Queuovirinae</taxon>
        <taxon>Nipunavirus</taxon>
        <taxon>Nipunavirus PaMx25</taxon>
    </lineage>
</organism>